<dbReference type="AlphaFoldDB" id="A0A8I0T772"/>
<dbReference type="EMBL" id="AQHF01000031">
    <property type="protein sequence ID" value="MBE0348226.1"/>
    <property type="molecule type" value="Genomic_DNA"/>
</dbReference>
<protein>
    <submittedName>
        <fullName evidence="4">Putative transposase</fullName>
    </submittedName>
</protein>
<evidence type="ECO:0000313" key="3">
    <source>
        <dbReference type="EMBL" id="MBE0348226.1"/>
    </source>
</evidence>
<gene>
    <name evidence="3" type="ORF">PPEP_a4609</name>
    <name evidence="4" type="ORF">PPEP_b1035</name>
</gene>
<sequence>MKKSRFTESQIIAVLKETDAGMKVEEVCRKHGISSATYYNWKAKYGGMEASDVKRLKELEEENAKLKKMYADVSLENHAIKELFAKKGW</sequence>
<evidence type="ECO:0000313" key="4">
    <source>
        <dbReference type="EMBL" id="MBE0349113.1"/>
    </source>
</evidence>
<dbReference type="InterPro" id="IPR002514">
    <property type="entry name" value="Transposase_8"/>
</dbReference>
<dbReference type="Pfam" id="PF01527">
    <property type="entry name" value="HTH_Tnp_1"/>
    <property type="match status" value="1"/>
</dbReference>
<comment type="caution">
    <text evidence="4">The sequence shown here is derived from an EMBL/GenBank/DDBJ whole genome shotgun (WGS) entry which is preliminary data.</text>
</comment>
<dbReference type="Proteomes" id="UP000660708">
    <property type="component" value="Unassembled WGS sequence"/>
</dbReference>
<dbReference type="SUPFAM" id="SSF46689">
    <property type="entry name" value="Homeodomain-like"/>
    <property type="match status" value="1"/>
</dbReference>
<dbReference type="InterPro" id="IPR052546">
    <property type="entry name" value="Transposase_8_domain"/>
</dbReference>
<dbReference type="PANTHER" id="PTHR33609">
    <property type="entry name" value="LOW CALCIUM RESPONSE LOCUS PROTEIN S"/>
    <property type="match status" value="1"/>
</dbReference>
<keyword evidence="2" id="KW-0175">Coiled coil</keyword>
<dbReference type="EMBL" id="AQHF01000034">
    <property type="protein sequence ID" value="MBE0349113.1"/>
    <property type="molecule type" value="Genomic_DNA"/>
</dbReference>
<evidence type="ECO:0000256" key="1">
    <source>
        <dbReference type="ARBA" id="ARBA00009964"/>
    </source>
</evidence>
<dbReference type="Gene3D" id="1.10.10.10">
    <property type="entry name" value="Winged helix-like DNA-binding domain superfamily/Winged helix DNA-binding domain"/>
    <property type="match status" value="1"/>
</dbReference>
<reference evidence="4 5" key="1">
    <citation type="submission" date="2015-06" db="EMBL/GenBank/DDBJ databases">
        <title>Genome sequence of Pseudoalteromonas peptidolytica.</title>
        <authorList>
            <person name="Xie B.-B."/>
            <person name="Rong J.-C."/>
            <person name="Qin Q.-L."/>
            <person name="Zhang Y.-Z."/>
        </authorList>
    </citation>
    <scope>NUCLEOTIDE SEQUENCE [LARGE SCALE GENOMIC DNA]</scope>
    <source>
        <strain evidence="4 5">F12-50-A1</strain>
    </source>
</reference>
<organism evidence="4 5">
    <name type="scientific">Pseudoalteromonas peptidolytica F12-50-A1</name>
    <dbReference type="NCBI Taxonomy" id="1315280"/>
    <lineage>
        <taxon>Bacteria</taxon>
        <taxon>Pseudomonadati</taxon>
        <taxon>Pseudomonadota</taxon>
        <taxon>Gammaproteobacteria</taxon>
        <taxon>Alteromonadales</taxon>
        <taxon>Pseudoalteromonadaceae</taxon>
        <taxon>Pseudoalteromonas</taxon>
    </lineage>
</organism>
<comment type="similarity">
    <text evidence="1">Belongs to the transposase 8 family.</text>
</comment>
<dbReference type="PANTHER" id="PTHR33609:SF5">
    <property type="entry name" value="LOW CALCIUM RESPONSE LOCUS PROTEIN S"/>
    <property type="match status" value="1"/>
</dbReference>
<keyword evidence="5" id="KW-1185">Reference proteome</keyword>
<name>A0A8I0T772_9GAMM</name>
<feature type="coiled-coil region" evidence="2">
    <location>
        <begin position="49"/>
        <end position="76"/>
    </location>
</feature>
<dbReference type="InterPro" id="IPR009057">
    <property type="entry name" value="Homeodomain-like_sf"/>
</dbReference>
<proteinExistence type="inferred from homology"/>
<evidence type="ECO:0000313" key="5">
    <source>
        <dbReference type="Proteomes" id="UP000660708"/>
    </source>
</evidence>
<dbReference type="InterPro" id="IPR036388">
    <property type="entry name" value="WH-like_DNA-bd_sf"/>
</dbReference>
<evidence type="ECO:0000256" key="2">
    <source>
        <dbReference type="SAM" id="Coils"/>
    </source>
</evidence>
<dbReference type="GO" id="GO:0004803">
    <property type="term" value="F:transposase activity"/>
    <property type="evidence" value="ECO:0007669"/>
    <property type="project" value="InterPro"/>
</dbReference>
<dbReference type="GO" id="GO:0003677">
    <property type="term" value="F:DNA binding"/>
    <property type="evidence" value="ECO:0007669"/>
    <property type="project" value="InterPro"/>
</dbReference>
<dbReference type="GO" id="GO:0006313">
    <property type="term" value="P:DNA transposition"/>
    <property type="evidence" value="ECO:0007669"/>
    <property type="project" value="InterPro"/>
</dbReference>
<accession>A0A8I0T772</accession>